<dbReference type="AlphaFoldDB" id="A0A9Q1KJT4"/>
<protein>
    <submittedName>
        <fullName evidence="2">Uncharacterized protein</fullName>
    </submittedName>
</protein>
<dbReference type="Proteomes" id="UP001153076">
    <property type="component" value="Unassembled WGS sequence"/>
</dbReference>
<keyword evidence="3" id="KW-1185">Reference proteome</keyword>
<evidence type="ECO:0000256" key="1">
    <source>
        <dbReference type="SAM" id="MobiDB-lite"/>
    </source>
</evidence>
<organism evidence="2 3">
    <name type="scientific">Carnegiea gigantea</name>
    <dbReference type="NCBI Taxonomy" id="171969"/>
    <lineage>
        <taxon>Eukaryota</taxon>
        <taxon>Viridiplantae</taxon>
        <taxon>Streptophyta</taxon>
        <taxon>Embryophyta</taxon>
        <taxon>Tracheophyta</taxon>
        <taxon>Spermatophyta</taxon>
        <taxon>Magnoliopsida</taxon>
        <taxon>eudicotyledons</taxon>
        <taxon>Gunneridae</taxon>
        <taxon>Pentapetalae</taxon>
        <taxon>Caryophyllales</taxon>
        <taxon>Cactineae</taxon>
        <taxon>Cactaceae</taxon>
        <taxon>Cactoideae</taxon>
        <taxon>Echinocereeae</taxon>
        <taxon>Carnegiea</taxon>
    </lineage>
</organism>
<dbReference type="EMBL" id="JAKOGI010000084">
    <property type="protein sequence ID" value="KAJ8444875.1"/>
    <property type="molecule type" value="Genomic_DNA"/>
</dbReference>
<name>A0A9Q1KJT4_9CARY</name>
<feature type="region of interest" description="Disordered" evidence="1">
    <location>
        <begin position="44"/>
        <end position="72"/>
    </location>
</feature>
<accession>A0A9Q1KJT4</accession>
<proteinExistence type="predicted"/>
<reference evidence="2" key="1">
    <citation type="submission" date="2022-04" db="EMBL/GenBank/DDBJ databases">
        <title>Carnegiea gigantea Genome sequencing and assembly v2.</title>
        <authorList>
            <person name="Copetti D."/>
            <person name="Sanderson M.J."/>
            <person name="Burquez A."/>
            <person name="Wojciechowski M.F."/>
        </authorList>
    </citation>
    <scope>NUCLEOTIDE SEQUENCE</scope>
    <source>
        <strain evidence="2">SGP5-SGP5p</strain>
        <tissue evidence="2">Aerial part</tissue>
    </source>
</reference>
<gene>
    <name evidence="2" type="ORF">Cgig2_029806</name>
</gene>
<evidence type="ECO:0000313" key="2">
    <source>
        <dbReference type="EMBL" id="KAJ8444875.1"/>
    </source>
</evidence>
<sequence>MSLLFPTALSFGRHLFGGSAHGLEDHQFCPCLLCKEQKGVRLKPSKKIDQNKSGSEGSPRQGRTRSRKTLTSRANSKRAVFFSSAVGSLRAFRTSLPSFQLGTFPQPDSQRTKRKSYFEYFTFGFFSMAVIKPGLLLKQYHPKSPVSLGALWTHNLRRRQLILVQNLFDYQVKREPKTIVETRAVDRYTFYGRLVHGRIRLGDYEGIPRRQEAGALGNSGPFATISEIDPTVERPIFLRTDLLGVEDEELVDAPSEDELLNDPSEEGKEVPLEEELVLGRTGVTLSALGQQLIWGSDAGGRLCLGHSSYLEVIHKVSYSDLPRTMREYWAQKEATRSGSFWVPYVDSLEEHPQPFGHHKGRKARELRVAALRWGADQSFRNVPTG</sequence>
<evidence type="ECO:0000313" key="3">
    <source>
        <dbReference type="Proteomes" id="UP001153076"/>
    </source>
</evidence>
<comment type="caution">
    <text evidence="2">The sequence shown here is derived from an EMBL/GenBank/DDBJ whole genome shotgun (WGS) entry which is preliminary data.</text>
</comment>